<dbReference type="EMBL" id="CP034248">
    <property type="protein sequence ID" value="AZK47892.1"/>
    <property type="molecule type" value="Genomic_DNA"/>
</dbReference>
<accession>A0A3Q8SD88</accession>
<sequence>MKLYYYKLPVMKMSGAPVKLTSENGDDSGYMTRTFKSRLSKTMSWIIDSWEISFWAEAERCTIQLSDMWVWFGRNKWLVTCTVAGEEQQFMLEDKSVVRTNPRFVFTFNGQSFEVAKDLLDKRTRIMNKTQHKLCAEITSKSLSELYIRKITLYEEELNPLLVACIDRLLRTV</sequence>
<feature type="domain" description="Tubby C-terminal" evidence="1">
    <location>
        <begin position="4"/>
        <end position="168"/>
    </location>
</feature>
<dbReference type="InterPro" id="IPR056944">
    <property type="entry name" value="Tubby_C-like"/>
</dbReference>
<dbReference type="KEGG" id="plen:EIM92_18390"/>
<name>A0A3Q8SD88_9BACL</name>
<reference evidence="2 3" key="1">
    <citation type="submission" date="2018-11" db="EMBL/GenBank/DDBJ databases">
        <title>Genome sequencing of Paenibacillus lentus DSM25539(T).</title>
        <authorList>
            <person name="Kook J.-K."/>
            <person name="Park S.-N."/>
            <person name="Lim Y.K."/>
        </authorList>
    </citation>
    <scope>NUCLEOTIDE SEQUENCE [LARGE SCALE GENOMIC DNA]</scope>
    <source>
        <strain evidence="2 3">DSM 25539</strain>
    </source>
</reference>
<dbReference type="RefSeq" id="WP_125084061.1">
    <property type="nucleotide sequence ID" value="NZ_CP034248.1"/>
</dbReference>
<proteinExistence type="predicted"/>
<dbReference type="OrthoDB" id="2615557at2"/>
<evidence type="ECO:0000313" key="2">
    <source>
        <dbReference type="EMBL" id="AZK47892.1"/>
    </source>
</evidence>
<dbReference type="AlphaFoldDB" id="A0A3Q8SD88"/>
<gene>
    <name evidence="2" type="ORF">EIM92_18390</name>
</gene>
<keyword evidence="3" id="KW-1185">Reference proteome</keyword>
<dbReference type="Proteomes" id="UP000273145">
    <property type="component" value="Chromosome"/>
</dbReference>
<evidence type="ECO:0000259" key="1">
    <source>
        <dbReference type="Pfam" id="PF23728"/>
    </source>
</evidence>
<protein>
    <recommendedName>
        <fullName evidence="1">Tubby C-terminal domain-containing protein</fullName>
    </recommendedName>
</protein>
<organism evidence="2 3">
    <name type="scientific">Paenibacillus lentus</name>
    <dbReference type="NCBI Taxonomy" id="1338368"/>
    <lineage>
        <taxon>Bacteria</taxon>
        <taxon>Bacillati</taxon>
        <taxon>Bacillota</taxon>
        <taxon>Bacilli</taxon>
        <taxon>Bacillales</taxon>
        <taxon>Paenibacillaceae</taxon>
        <taxon>Paenibacillus</taxon>
    </lineage>
</organism>
<evidence type="ECO:0000313" key="3">
    <source>
        <dbReference type="Proteomes" id="UP000273145"/>
    </source>
</evidence>
<dbReference type="Pfam" id="PF23728">
    <property type="entry name" value="Tubby_C_like"/>
    <property type="match status" value="1"/>
</dbReference>